<feature type="region of interest" description="Disordered" evidence="6">
    <location>
        <begin position="1"/>
        <end position="20"/>
    </location>
</feature>
<dbReference type="SUPFAM" id="SSF54171">
    <property type="entry name" value="DNA-binding domain"/>
    <property type="match status" value="2"/>
</dbReference>
<dbReference type="CDD" id="cd00122">
    <property type="entry name" value="MBD"/>
    <property type="match status" value="1"/>
</dbReference>
<dbReference type="Pfam" id="PF01429">
    <property type="entry name" value="MBD"/>
    <property type="match status" value="2"/>
</dbReference>
<dbReference type="Gene3D" id="3.30.890.10">
    <property type="entry name" value="Methyl-cpg-binding Protein 2, Chain A"/>
    <property type="match status" value="2"/>
</dbReference>
<evidence type="ECO:0000256" key="2">
    <source>
        <dbReference type="ARBA" id="ARBA00023015"/>
    </source>
</evidence>
<keyword evidence="4" id="KW-0804">Transcription</keyword>
<reference evidence="8" key="1">
    <citation type="journal article" date="2021" name="Nat. Commun.">
        <title>Genomic analyses provide insights into spinach domestication and the genetic basis of agronomic traits.</title>
        <authorList>
            <person name="Cai X."/>
            <person name="Sun X."/>
            <person name="Xu C."/>
            <person name="Sun H."/>
            <person name="Wang X."/>
            <person name="Ge C."/>
            <person name="Zhang Z."/>
            <person name="Wang Q."/>
            <person name="Fei Z."/>
            <person name="Jiao C."/>
            <person name="Wang Q."/>
        </authorList>
    </citation>
    <scope>NUCLEOTIDE SEQUENCE [LARGE SCALE GENOMIC DNA]</scope>
    <source>
        <strain evidence="8">cv. Varoflay</strain>
    </source>
</reference>
<feature type="domain" description="MBD" evidence="7">
    <location>
        <begin position="42"/>
        <end position="114"/>
    </location>
</feature>
<sequence length="310" mass="35207">MRSPAGNQNSNSLVRMSGQPQPIEVVYSGKQHDESPDMRVVPFRPKSPEFELPDGWVVEVRPRGPTSSVLADKYYYEPGTGRKFRSLISVQRYLSGEEDIVVPRKSPSNSLVRYQHSGTVRRVAYGGKVLTPDELDEARQAKLDDIVPETLQPKSSSIIPDGWIVEEIPRKCGTRSDRYFIEPGTGQKFRSVPDLQKYLASHKYNSKCKALTLRNHSTARRSSAPRKKKTSLKMFKTFQTSIIDLTNPPEKINWVFSGDGRDNWSPLVEECMLPDYVKEQWEETFLLGMNGWKHRVPQLMMGESNGATNS</sequence>
<dbReference type="PANTHER" id="PTHR12396">
    <property type="entry name" value="METHYL-CPG BINDING PROTEIN, MBD"/>
    <property type="match status" value="1"/>
</dbReference>
<dbReference type="PANTHER" id="PTHR12396:SF38">
    <property type="entry name" value="METHYL-CPG-BINDING DOMAIN-CONTAINING PROTEIN 7"/>
    <property type="match status" value="1"/>
</dbReference>
<organism evidence="8 9">
    <name type="scientific">Spinacia oleracea</name>
    <name type="common">Spinach</name>
    <dbReference type="NCBI Taxonomy" id="3562"/>
    <lineage>
        <taxon>Eukaryota</taxon>
        <taxon>Viridiplantae</taxon>
        <taxon>Streptophyta</taxon>
        <taxon>Embryophyta</taxon>
        <taxon>Tracheophyta</taxon>
        <taxon>Spermatophyta</taxon>
        <taxon>Magnoliopsida</taxon>
        <taxon>eudicotyledons</taxon>
        <taxon>Gunneridae</taxon>
        <taxon>Pentapetalae</taxon>
        <taxon>Caryophyllales</taxon>
        <taxon>Chenopodiaceae</taxon>
        <taxon>Chenopodioideae</taxon>
        <taxon>Anserineae</taxon>
        <taxon>Spinacia</taxon>
    </lineage>
</organism>
<dbReference type="GeneID" id="110804008"/>
<dbReference type="GO" id="GO:0003677">
    <property type="term" value="F:DNA binding"/>
    <property type="evidence" value="ECO:0007669"/>
    <property type="project" value="UniProtKB-KW"/>
</dbReference>
<reference evidence="9" key="2">
    <citation type="submission" date="2025-08" db="UniProtKB">
        <authorList>
            <consortium name="RefSeq"/>
        </authorList>
    </citation>
    <scope>IDENTIFICATION</scope>
    <source>
        <tissue evidence="9">Leaf</tissue>
    </source>
</reference>
<evidence type="ECO:0000256" key="4">
    <source>
        <dbReference type="ARBA" id="ARBA00023163"/>
    </source>
</evidence>
<dbReference type="InterPro" id="IPR001739">
    <property type="entry name" value="Methyl_CpG_DNA-bd"/>
</dbReference>
<keyword evidence="8" id="KW-1185">Reference proteome</keyword>
<dbReference type="InterPro" id="IPR016177">
    <property type="entry name" value="DNA-bd_dom_sf"/>
</dbReference>
<dbReference type="KEGG" id="soe:110804008"/>
<keyword evidence="3" id="KW-0238">DNA-binding</keyword>
<accession>A0A9R0JDR0</accession>
<evidence type="ECO:0000256" key="6">
    <source>
        <dbReference type="SAM" id="MobiDB-lite"/>
    </source>
</evidence>
<comment type="subcellular location">
    <subcellularLocation>
        <location evidence="1">Nucleus</location>
    </subcellularLocation>
</comment>
<dbReference type="Proteomes" id="UP000813463">
    <property type="component" value="Chromosome 6"/>
</dbReference>
<evidence type="ECO:0000256" key="5">
    <source>
        <dbReference type="ARBA" id="ARBA00023242"/>
    </source>
</evidence>
<evidence type="ECO:0000259" key="7">
    <source>
        <dbReference type="PROSITE" id="PS50982"/>
    </source>
</evidence>
<dbReference type="AlphaFoldDB" id="A0A9R0JDR0"/>
<proteinExistence type="predicted"/>
<evidence type="ECO:0000256" key="1">
    <source>
        <dbReference type="ARBA" id="ARBA00004123"/>
    </source>
</evidence>
<evidence type="ECO:0000313" key="9">
    <source>
        <dbReference type="RefSeq" id="XP_021865247.1"/>
    </source>
</evidence>
<dbReference type="RefSeq" id="XP_021865247.1">
    <property type="nucleotide sequence ID" value="XM_022009555.2"/>
</dbReference>
<feature type="domain" description="MBD" evidence="7">
    <location>
        <begin position="149"/>
        <end position="218"/>
    </location>
</feature>
<dbReference type="PROSITE" id="PS50982">
    <property type="entry name" value="MBD"/>
    <property type="match status" value="2"/>
</dbReference>
<keyword evidence="2" id="KW-0805">Transcription regulation</keyword>
<dbReference type="GO" id="GO:0005634">
    <property type="term" value="C:nucleus"/>
    <property type="evidence" value="ECO:0007669"/>
    <property type="project" value="UniProtKB-SubCell"/>
</dbReference>
<protein>
    <submittedName>
        <fullName evidence="9">Methyl-CpG-binding domain-containing protein 7</fullName>
    </submittedName>
</protein>
<evidence type="ECO:0000313" key="8">
    <source>
        <dbReference type="Proteomes" id="UP000813463"/>
    </source>
</evidence>
<name>A0A9R0JDR0_SPIOL</name>
<dbReference type="OrthoDB" id="10072024at2759"/>
<keyword evidence="5" id="KW-0539">Nucleus</keyword>
<gene>
    <name evidence="9" type="primary">LOC110804008</name>
</gene>
<evidence type="ECO:0000256" key="3">
    <source>
        <dbReference type="ARBA" id="ARBA00023125"/>
    </source>
</evidence>